<dbReference type="GO" id="GO:0016491">
    <property type="term" value="F:oxidoreductase activity"/>
    <property type="evidence" value="ECO:0007669"/>
    <property type="project" value="UniProtKB-KW"/>
</dbReference>
<gene>
    <name evidence="4" type="ORF">GGR44_003360</name>
</gene>
<comment type="similarity">
    <text evidence="1">Belongs to the short-chain dehydrogenases/reductases (SDR) family.</text>
</comment>
<dbReference type="Proteomes" id="UP000552757">
    <property type="component" value="Unassembled WGS sequence"/>
</dbReference>
<dbReference type="RefSeq" id="WP_221214427.1">
    <property type="nucleotide sequence ID" value="NZ_JACIEB010000011.1"/>
</dbReference>
<comment type="catalytic activity">
    <reaction evidence="3">
        <text>2,5-dichlorocyclohexa-2,5-dien-1,4-diol + NAD(+) = 2,5-dichlorohydroquinone + NADH + H(+)</text>
        <dbReference type="Rhea" id="RHEA:15741"/>
        <dbReference type="ChEBI" id="CHEBI:15378"/>
        <dbReference type="ChEBI" id="CHEBI:27545"/>
        <dbReference type="ChEBI" id="CHEBI:28975"/>
        <dbReference type="ChEBI" id="CHEBI:57540"/>
        <dbReference type="ChEBI" id="CHEBI:57945"/>
    </reaction>
</comment>
<dbReference type="PANTHER" id="PTHR24321">
    <property type="entry name" value="DEHYDROGENASES, SHORT CHAIN"/>
    <property type="match status" value="1"/>
</dbReference>
<keyword evidence="5" id="KW-1185">Reference proteome</keyword>
<dbReference type="AlphaFoldDB" id="A0A7W6DIH4"/>
<protein>
    <submittedName>
        <fullName evidence="4">NAD(P)-dependent dehydrogenase (Short-subunit alcohol dehydrogenase family)</fullName>
    </submittedName>
</protein>
<evidence type="ECO:0000256" key="2">
    <source>
        <dbReference type="ARBA" id="ARBA00023002"/>
    </source>
</evidence>
<dbReference type="Pfam" id="PF13561">
    <property type="entry name" value="adh_short_C2"/>
    <property type="match status" value="1"/>
</dbReference>
<evidence type="ECO:0000313" key="5">
    <source>
        <dbReference type="Proteomes" id="UP000552757"/>
    </source>
</evidence>
<reference evidence="4 5" key="1">
    <citation type="submission" date="2020-08" db="EMBL/GenBank/DDBJ databases">
        <title>Genomic Encyclopedia of Type Strains, Phase IV (KMG-IV): sequencing the most valuable type-strain genomes for metagenomic binning, comparative biology and taxonomic classification.</title>
        <authorList>
            <person name="Goeker M."/>
        </authorList>
    </citation>
    <scope>NUCLEOTIDE SEQUENCE [LARGE SCALE GENOMIC DNA]</scope>
    <source>
        <strain evidence="4 5">DSM 29348</strain>
    </source>
</reference>
<proteinExistence type="inferred from homology"/>
<sequence>MRKKKDFMKRLENKVAMVTGSGGPTGIGSATAKRLAAEGASVVLADLDPALAAEAANAIQATGGTCIVKQVDLGDEASIRSLFVWVDERFSCLDLLHNNAAATGLDQMSRDMAIESLDAEVWDFAFQINARGTMLMIKHALPLVLRCGGGAIINTSSGAALRGDFYAPSYAASKAAVNCLSMYVATQYGKQGIRCNSVSPGLIMTQANVVTNSEEQLDRIKRHKLTPTLGLPEDIAAAVAYLGSDDGRFVTGQVLQVDGGITNHMPYFADVAENFAANKDKRAV</sequence>
<evidence type="ECO:0000256" key="1">
    <source>
        <dbReference type="ARBA" id="ARBA00006484"/>
    </source>
</evidence>
<dbReference type="FunFam" id="3.40.50.720:FF:000084">
    <property type="entry name" value="Short-chain dehydrogenase reductase"/>
    <property type="match status" value="1"/>
</dbReference>
<evidence type="ECO:0000256" key="3">
    <source>
        <dbReference type="ARBA" id="ARBA00051383"/>
    </source>
</evidence>
<keyword evidence="2" id="KW-0560">Oxidoreductase</keyword>
<dbReference type="InterPro" id="IPR036291">
    <property type="entry name" value="NAD(P)-bd_dom_sf"/>
</dbReference>
<dbReference type="InterPro" id="IPR002347">
    <property type="entry name" value="SDR_fam"/>
</dbReference>
<accession>A0A7W6DIH4</accession>
<name>A0A7W6DIH4_9SPHN</name>
<dbReference type="PRINTS" id="PR00081">
    <property type="entry name" value="GDHRDH"/>
</dbReference>
<dbReference type="PANTHER" id="PTHR24321:SF14">
    <property type="entry name" value="SHORT-CHAIN TYPE DEHYDROGENASE_REDUCTASE BLR2146-RELATED"/>
    <property type="match status" value="1"/>
</dbReference>
<dbReference type="Gene3D" id="3.40.50.720">
    <property type="entry name" value="NAD(P)-binding Rossmann-like Domain"/>
    <property type="match status" value="1"/>
</dbReference>
<dbReference type="EMBL" id="JACIEB010000011">
    <property type="protein sequence ID" value="MBB3983663.1"/>
    <property type="molecule type" value="Genomic_DNA"/>
</dbReference>
<organism evidence="4 5">
    <name type="scientific">Sphingobium fontiphilum</name>
    <dbReference type="NCBI Taxonomy" id="944425"/>
    <lineage>
        <taxon>Bacteria</taxon>
        <taxon>Pseudomonadati</taxon>
        <taxon>Pseudomonadota</taxon>
        <taxon>Alphaproteobacteria</taxon>
        <taxon>Sphingomonadales</taxon>
        <taxon>Sphingomonadaceae</taxon>
        <taxon>Sphingobium</taxon>
    </lineage>
</organism>
<dbReference type="PRINTS" id="PR00080">
    <property type="entry name" value="SDRFAMILY"/>
</dbReference>
<comment type="caution">
    <text evidence="4">The sequence shown here is derived from an EMBL/GenBank/DDBJ whole genome shotgun (WGS) entry which is preliminary data.</text>
</comment>
<evidence type="ECO:0000313" key="4">
    <source>
        <dbReference type="EMBL" id="MBB3983663.1"/>
    </source>
</evidence>
<dbReference type="SUPFAM" id="SSF51735">
    <property type="entry name" value="NAD(P)-binding Rossmann-fold domains"/>
    <property type="match status" value="1"/>
</dbReference>